<organism evidence="4">
    <name type="scientific">plant metagenome</name>
    <dbReference type="NCBI Taxonomy" id="1297885"/>
    <lineage>
        <taxon>unclassified sequences</taxon>
        <taxon>metagenomes</taxon>
        <taxon>organismal metagenomes</taxon>
    </lineage>
</organism>
<evidence type="ECO:0000256" key="1">
    <source>
        <dbReference type="SAM" id="Coils"/>
    </source>
</evidence>
<protein>
    <submittedName>
        <fullName evidence="4">Phage tail length tape-measure protein 1</fullName>
    </submittedName>
</protein>
<reference evidence="4" key="1">
    <citation type="submission" date="2019-03" db="EMBL/GenBank/DDBJ databases">
        <authorList>
            <person name="Danneels B."/>
        </authorList>
    </citation>
    <scope>NUCLEOTIDE SEQUENCE</scope>
</reference>
<feature type="coiled-coil region" evidence="1">
    <location>
        <begin position="561"/>
        <end position="634"/>
    </location>
</feature>
<proteinExistence type="predicted"/>
<accession>A0A484T5S3</accession>
<evidence type="ECO:0000256" key="2">
    <source>
        <dbReference type="SAM" id="MobiDB-lite"/>
    </source>
</evidence>
<dbReference type="InterPro" id="IPR009628">
    <property type="entry name" value="Phage_tape_measure_N"/>
</dbReference>
<dbReference type="EMBL" id="CAADIJ010000011">
    <property type="protein sequence ID" value="VFR70434.1"/>
    <property type="molecule type" value="Genomic_DNA"/>
</dbReference>
<keyword evidence="1" id="KW-0175">Coiled coil</keyword>
<dbReference type="Pfam" id="PF06791">
    <property type="entry name" value="TMP_2"/>
    <property type="match status" value="1"/>
</dbReference>
<feature type="domain" description="Bacteriophage tail tape measure N-terminal" evidence="3">
    <location>
        <begin position="147"/>
        <end position="347"/>
    </location>
</feature>
<feature type="region of interest" description="Disordered" evidence="2">
    <location>
        <begin position="111"/>
        <end position="139"/>
    </location>
</feature>
<sequence>MSNGGKGMELALRVRAEFGQAHGEVKALREGLQQMGPAAAGIDSGGLEKVGQASATAAKAAAEQASETAKATTATQAQAGASNQAAAATQKQAGAAGQAATASQKQASASNQAAAASKAEAAAHQQAEGAMRRKRKAVDDAAKGNAAGAMSAKAYAAAMRNVPAQITDITVGLLTGQPAYMVALQQGGQLKDLFGGLRPAAKALASAFLGMVNPLTLAGAGVGALALAYYQGSQEADAYRRAIVMSGNAAGVTTDQLATMAARIDDTVGTTRQASAAVAALAGTGEVSGRSLERLAETSVRMQRDLGFSLEEVVDDFAALGDEPVEASLKLNKQYRYLTSAVYEQIKALAEQGRQEDAAELAQKTYASAMDQRARTMEANMGYIERAWRGVTDAASEAWDAMLGIGRAKTLEQQIKEATAHVERLRNLASGEQFGETAGGAATGNPRRQTAAKRQLGMAESELNRLELIRAIDAQDAAFAALEQKRSKAMQTASEAWGARAKALRSNSEKLKEEVAEIRKQGDLLKRPQAEIDGQIKATEAKYADKSKKSDPVGSAYQQQLQQLQVARATAAQNLANAQDNVNAGQEQATVRLDAWLAVNKNALKLSDERIAKLREEAEEIDRLNKATREATEGRARRERITAGMADVGTAMAQAQGRTAEASAAAVLERFRKLRADLEKEGDLAGLVKVDNLVRVESARAQFDDLQRQAERILGEQSRAEQSLSTRVTAGLTGELDARRQILDLNAATAQQLQGLLPRMRELAEITGNPAMVDGVRDLETRVGGLSIRANELQRAFTDAFGGSMVSALQDLADGTAGLGEAVLGFLNDLAEGMARWASEQLAMRAQSSLISLFNAGTGNGAESAADASGGAAAVAGTVAALTTSTAAATADAAATTAATAATTALTPAMAAATTAAGTLATALAAAATAASANAGASGANGIMGAVSAYAGSSVSAATGGHIRGPGTGTSDSIAAWLSDGEFVSRASVVRQPGALDFLHDFNRRGMAALHSRIGFATGGLVVSDADLGLPRASTYTPAITTGSTSVDNRIALNLIDDPARLTDAISSPAGVAALEVVLSRNPSKFRQILNVNG</sequence>
<feature type="compositionally biased region" description="Low complexity" evidence="2">
    <location>
        <begin position="111"/>
        <end position="129"/>
    </location>
</feature>
<evidence type="ECO:0000259" key="3">
    <source>
        <dbReference type="Pfam" id="PF06791"/>
    </source>
</evidence>
<gene>
    <name evidence="4" type="ORF">DAR3_4189</name>
</gene>
<dbReference type="AlphaFoldDB" id="A0A484T5S3"/>
<evidence type="ECO:0000313" key="4">
    <source>
        <dbReference type="EMBL" id="VFR70434.1"/>
    </source>
</evidence>
<name>A0A484T5S3_9ZZZZ</name>